<comment type="caution">
    <text evidence="1">The sequence shown here is derived from an EMBL/GenBank/DDBJ whole genome shotgun (WGS) entry which is preliminary data.</text>
</comment>
<proteinExistence type="predicted"/>
<feature type="non-terminal residue" evidence="1">
    <location>
        <position position="30"/>
    </location>
</feature>
<protein>
    <submittedName>
        <fullName evidence="1">Uncharacterized protein</fullName>
    </submittedName>
</protein>
<dbReference type="EMBL" id="JABFAF010000008">
    <property type="protein sequence ID" value="MBA0863848.1"/>
    <property type="molecule type" value="Genomic_DNA"/>
</dbReference>
<reference evidence="1 2" key="1">
    <citation type="journal article" date="2019" name="Genome Biol. Evol.">
        <title>Insights into the evolution of the New World diploid cottons (Gossypium, subgenus Houzingenia) based on genome sequencing.</title>
        <authorList>
            <person name="Grover C.E."/>
            <person name="Arick M.A. 2nd"/>
            <person name="Thrash A."/>
            <person name="Conover J.L."/>
            <person name="Sanders W.S."/>
            <person name="Peterson D.G."/>
            <person name="Frelichowski J.E."/>
            <person name="Scheffler J.A."/>
            <person name="Scheffler B.E."/>
            <person name="Wendel J.F."/>
        </authorList>
    </citation>
    <scope>NUCLEOTIDE SEQUENCE [LARGE SCALE GENOMIC DNA]</scope>
    <source>
        <strain evidence="1">1</strain>
        <tissue evidence="1">Leaf</tissue>
    </source>
</reference>
<name>A0A7J9LYT3_GOSSC</name>
<dbReference type="Proteomes" id="UP000593576">
    <property type="component" value="Unassembled WGS sequence"/>
</dbReference>
<organism evidence="1 2">
    <name type="scientific">Gossypium schwendimanii</name>
    <name type="common">Cotton</name>
    <dbReference type="NCBI Taxonomy" id="34291"/>
    <lineage>
        <taxon>Eukaryota</taxon>
        <taxon>Viridiplantae</taxon>
        <taxon>Streptophyta</taxon>
        <taxon>Embryophyta</taxon>
        <taxon>Tracheophyta</taxon>
        <taxon>Spermatophyta</taxon>
        <taxon>Magnoliopsida</taxon>
        <taxon>eudicotyledons</taxon>
        <taxon>Gunneridae</taxon>
        <taxon>Pentapetalae</taxon>
        <taxon>rosids</taxon>
        <taxon>malvids</taxon>
        <taxon>Malvales</taxon>
        <taxon>Malvaceae</taxon>
        <taxon>Malvoideae</taxon>
        <taxon>Gossypium</taxon>
    </lineage>
</organism>
<feature type="non-terminal residue" evidence="1">
    <location>
        <position position="1"/>
    </location>
</feature>
<dbReference type="AlphaFoldDB" id="A0A7J9LYT3"/>
<sequence length="30" mass="3278">SIAFGRTSSHGFVVNYRLKTAAIPLDSQQL</sequence>
<evidence type="ECO:0000313" key="2">
    <source>
        <dbReference type="Proteomes" id="UP000593576"/>
    </source>
</evidence>
<gene>
    <name evidence="1" type="ORF">Goshw_026639</name>
</gene>
<keyword evidence="2" id="KW-1185">Reference proteome</keyword>
<accession>A0A7J9LYT3</accession>
<evidence type="ECO:0000313" key="1">
    <source>
        <dbReference type="EMBL" id="MBA0863848.1"/>
    </source>
</evidence>